<dbReference type="Pfam" id="PF09898">
    <property type="entry name" value="DUF2125"/>
    <property type="match status" value="1"/>
</dbReference>
<keyword evidence="1" id="KW-0732">Signal</keyword>
<proteinExistence type="predicted"/>
<name>A0A2T4JLA4_9RHOB</name>
<reference evidence="2 3" key="1">
    <citation type="submission" date="2018-03" db="EMBL/GenBank/DDBJ databases">
        <title>Rhodobacter veldkampii.</title>
        <authorList>
            <person name="Meyer T.E."/>
            <person name="Miller S."/>
            <person name="Lodha T."/>
            <person name="Gandham S."/>
            <person name="Chintalapati S."/>
            <person name="Chintalapati V.R."/>
        </authorList>
    </citation>
    <scope>NUCLEOTIDE SEQUENCE [LARGE SCALE GENOMIC DNA]</scope>
    <source>
        <strain evidence="2 3">DSM 11550</strain>
    </source>
</reference>
<dbReference type="AlphaFoldDB" id="A0A2T4JLA4"/>
<evidence type="ECO:0008006" key="4">
    <source>
        <dbReference type="Google" id="ProtNLM"/>
    </source>
</evidence>
<dbReference type="InterPro" id="IPR018666">
    <property type="entry name" value="DUF2125"/>
</dbReference>
<comment type="caution">
    <text evidence="2">The sequence shown here is derived from an EMBL/GenBank/DDBJ whole genome shotgun (WGS) entry which is preliminary data.</text>
</comment>
<organism evidence="2 3">
    <name type="scientific">Phaeovulum veldkampii DSM 11550</name>
    <dbReference type="NCBI Taxonomy" id="1185920"/>
    <lineage>
        <taxon>Bacteria</taxon>
        <taxon>Pseudomonadati</taxon>
        <taxon>Pseudomonadota</taxon>
        <taxon>Alphaproteobacteria</taxon>
        <taxon>Rhodobacterales</taxon>
        <taxon>Paracoccaceae</taxon>
        <taxon>Phaeovulum</taxon>
    </lineage>
</organism>
<feature type="signal peptide" evidence="1">
    <location>
        <begin position="1"/>
        <end position="43"/>
    </location>
</feature>
<evidence type="ECO:0000313" key="3">
    <source>
        <dbReference type="Proteomes" id="UP000241899"/>
    </source>
</evidence>
<feature type="chain" id="PRO_5015548656" description="DUF2125 domain-containing protein" evidence="1">
    <location>
        <begin position="44"/>
        <end position="519"/>
    </location>
</feature>
<evidence type="ECO:0000256" key="1">
    <source>
        <dbReference type="SAM" id="SignalP"/>
    </source>
</evidence>
<dbReference type="Proteomes" id="UP000241899">
    <property type="component" value="Unassembled WGS sequence"/>
</dbReference>
<accession>A0A2T4JLA4</accession>
<dbReference type="EMBL" id="PZKF01000005">
    <property type="protein sequence ID" value="PTE18643.1"/>
    <property type="molecule type" value="Genomic_DNA"/>
</dbReference>
<evidence type="ECO:0000313" key="2">
    <source>
        <dbReference type="EMBL" id="PTE18643.1"/>
    </source>
</evidence>
<sequence length="519" mass="53645">MADRRGMLCPRLAQHKGHVMAQWKTLGAGVALSALMGTTAAFADVTATDVWKRWSDTAVSMGQQVSVGSERREGNTLVLRDLVFSQATPEGGYSANVPELRLRERGDGSVEVTVAPEIPMQINATPTEGPATDMAVVMRTKDMRTIVAGTPEAMSYAITAPKIVLEGDAADAAAAGSAGAGGVPVKFLVTMTGNEGAYTVDGADVQMIDGKFTTDAIDFTLSGADAEAGSTFTAKGGTEDLSLTGKTRMPKGVDMQDMAAALAAGFSSTGAITYGKTGYVMDFSDAEGTGNIKSSADSATLDFSVSGDGLSYAGQGTGTQVEITAPTMPFPVSFAMQQAAFKFAMPVAKRDMAQDFGLKLDFSGVTISEALWGMFDPTAQLPRDPARLLVDITGKAKLVADFFDATAMQSGAAPGEIEAVKLTAMQLNVAGADLSGTGDVTVDNSGAAPKPVGAVNLRLVGGNTLIDKLVAMGLLPDDQAMGARMMLGLFAVPSGEDTLTSTIEFRADGGIYANGQRLQ</sequence>
<protein>
    <recommendedName>
        <fullName evidence="4">DUF2125 domain-containing protein</fullName>
    </recommendedName>
</protein>
<gene>
    <name evidence="2" type="ORF">C5F46_03295</name>
</gene>
<keyword evidence="3" id="KW-1185">Reference proteome</keyword>